<evidence type="ECO:0000313" key="1">
    <source>
        <dbReference type="EMBL" id="GBP43250.1"/>
    </source>
</evidence>
<evidence type="ECO:0000313" key="2">
    <source>
        <dbReference type="Proteomes" id="UP000299102"/>
    </source>
</evidence>
<proteinExistence type="predicted"/>
<organism evidence="1 2">
    <name type="scientific">Eumeta variegata</name>
    <name type="common">Bagworm moth</name>
    <name type="synonym">Eumeta japonica</name>
    <dbReference type="NCBI Taxonomy" id="151549"/>
    <lineage>
        <taxon>Eukaryota</taxon>
        <taxon>Metazoa</taxon>
        <taxon>Ecdysozoa</taxon>
        <taxon>Arthropoda</taxon>
        <taxon>Hexapoda</taxon>
        <taxon>Insecta</taxon>
        <taxon>Pterygota</taxon>
        <taxon>Neoptera</taxon>
        <taxon>Endopterygota</taxon>
        <taxon>Lepidoptera</taxon>
        <taxon>Glossata</taxon>
        <taxon>Ditrysia</taxon>
        <taxon>Tineoidea</taxon>
        <taxon>Psychidae</taxon>
        <taxon>Oiketicinae</taxon>
        <taxon>Eumeta</taxon>
    </lineage>
</organism>
<accession>A0A4C1VXB7</accession>
<gene>
    <name evidence="1" type="ORF">EVAR_39308_1</name>
</gene>
<reference evidence="1 2" key="1">
    <citation type="journal article" date="2019" name="Commun. Biol.">
        <title>The bagworm genome reveals a unique fibroin gene that provides high tensile strength.</title>
        <authorList>
            <person name="Kono N."/>
            <person name="Nakamura H."/>
            <person name="Ohtoshi R."/>
            <person name="Tomita M."/>
            <person name="Numata K."/>
            <person name="Arakawa K."/>
        </authorList>
    </citation>
    <scope>NUCLEOTIDE SEQUENCE [LARGE SCALE GENOMIC DNA]</scope>
</reference>
<comment type="caution">
    <text evidence="1">The sequence shown here is derived from an EMBL/GenBank/DDBJ whole genome shotgun (WGS) entry which is preliminary data.</text>
</comment>
<keyword evidence="2" id="KW-1185">Reference proteome</keyword>
<dbReference type="AlphaFoldDB" id="A0A4C1VXB7"/>
<dbReference type="Proteomes" id="UP000299102">
    <property type="component" value="Unassembled WGS sequence"/>
</dbReference>
<sequence>MMSVYSLTTPLDLWLAREFFKFGPLKWGHHHWTVGVVSLMRRRPGMRQPISPPSRIYTRKKGCGRSATERQRIMNAKVHCHASPIKTCMQLICAGVSTIYKCSKIIASGTVALQPSHMKLKYRSFDRLKNLSITCPPHRKKFILRSL</sequence>
<name>A0A4C1VXB7_EUMVA</name>
<protein>
    <submittedName>
        <fullName evidence="1">Uncharacterized protein</fullName>
    </submittedName>
</protein>
<dbReference type="EMBL" id="BGZK01000432">
    <property type="protein sequence ID" value="GBP43250.1"/>
    <property type="molecule type" value="Genomic_DNA"/>
</dbReference>